<feature type="compositionally biased region" description="Acidic residues" evidence="1">
    <location>
        <begin position="50"/>
        <end position="59"/>
    </location>
</feature>
<feature type="region of interest" description="Disordered" evidence="1">
    <location>
        <begin position="1"/>
        <end position="59"/>
    </location>
</feature>
<proteinExistence type="predicted"/>
<evidence type="ECO:0000256" key="1">
    <source>
        <dbReference type="SAM" id="MobiDB-lite"/>
    </source>
</evidence>
<sequence length="59" mass="6215">MDKGEGFASDMDGDMPLFEDSPSKDEEGMDLDEELASAAGIDSVSLGSADADDDDDVRQ</sequence>
<name>A0ABR3EI73_9AGAR</name>
<gene>
    <name evidence="2" type="ORF">V5O48_019514</name>
</gene>
<protein>
    <submittedName>
        <fullName evidence="2">Uncharacterized protein</fullName>
    </submittedName>
</protein>
<accession>A0ABR3EI73</accession>
<feature type="non-terminal residue" evidence="2">
    <location>
        <position position="59"/>
    </location>
</feature>
<reference evidence="2 3" key="1">
    <citation type="submission" date="2024-02" db="EMBL/GenBank/DDBJ databases">
        <title>A draft genome for the cacao thread blight pathogen Marasmius crinis-equi.</title>
        <authorList>
            <person name="Cohen S.P."/>
            <person name="Baruah I.K."/>
            <person name="Amoako-Attah I."/>
            <person name="Bukari Y."/>
            <person name="Meinhardt L.W."/>
            <person name="Bailey B.A."/>
        </authorList>
    </citation>
    <scope>NUCLEOTIDE SEQUENCE [LARGE SCALE GENOMIC DNA]</scope>
    <source>
        <strain evidence="2 3">GH-76</strain>
    </source>
</reference>
<dbReference type="Proteomes" id="UP001465976">
    <property type="component" value="Unassembled WGS sequence"/>
</dbReference>
<comment type="caution">
    <text evidence="2">The sequence shown here is derived from an EMBL/GenBank/DDBJ whole genome shotgun (WGS) entry which is preliminary data.</text>
</comment>
<keyword evidence="3" id="KW-1185">Reference proteome</keyword>
<evidence type="ECO:0000313" key="3">
    <source>
        <dbReference type="Proteomes" id="UP001465976"/>
    </source>
</evidence>
<evidence type="ECO:0000313" key="2">
    <source>
        <dbReference type="EMBL" id="KAL0562572.1"/>
    </source>
</evidence>
<organism evidence="2 3">
    <name type="scientific">Marasmius crinis-equi</name>
    <dbReference type="NCBI Taxonomy" id="585013"/>
    <lineage>
        <taxon>Eukaryota</taxon>
        <taxon>Fungi</taxon>
        <taxon>Dikarya</taxon>
        <taxon>Basidiomycota</taxon>
        <taxon>Agaricomycotina</taxon>
        <taxon>Agaricomycetes</taxon>
        <taxon>Agaricomycetidae</taxon>
        <taxon>Agaricales</taxon>
        <taxon>Marasmiineae</taxon>
        <taxon>Marasmiaceae</taxon>
        <taxon>Marasmius</taxon>
    </lineage>
</organism>
<dbReference type="EMBL" id="JBAHYK010005163">
    <property type="protein sequence ID" value="KAL0562572.1"/>
    <property type="molecule type" value="Genomic_DNA"/>
</dbReference>